<dbReference type="EMBL" id="CAJNNV010030402">
    <property type="protein sequence ID" value="CAE8632429.1"/>
    <property type="molecule type" value="Genomic_DNA"/>
</dbReference>
<dbReference type="OrthoDB" id="6075923at2759"/>
<evidence type="ECO:0000256" key="1">
    <source>
        <dbReference type="SAM" id="Phobius"/>
    </source>
</evidence>
<reference evidence="3" key="1">
    <citation type="submission" date="2021-02" db="EMBL/GenBank/DDBJ databases">
        <authorList>
            <person name="Dougan E. K."/>
            <person name="Rhodes N."/>
            <person name="Thang M."/>
            <person name="Chan C."/>
        </authorList>
    </citation>
    <scope>NUCLEOTIDE SEQUENCE</scope>
</reference>
<keyword evidence="1" id="KW-0472">Membrane</keyword>
<feature type="transmembrane region" description="Helical" evidence="1">
    <location>
        <begin position="202"/>
        <end position="222"/>
    </location>
</feature>
<feature type="transmembrane region" description="Helical" evidence="1">
    <location>
        <begin position="154"/>
        <end position="172"/>
    </location>
</feature>
<comment type="caution">
    <text evidence="3">The sequence shown here is derived from an EMBL/GenBank/DDBJ whole genome shotgun (WGS) entry which is preliminary data.</text>
</comment>
<dbReference type="InterPro" id="IPR002668">
    <property type="entry name" value="CNT_N_dom"/>
</dbReference>
<name>A0A813H421_POLGL</name>
<keyword evidence="1" id="KW-1133">Transmembrane helix</keyword>
<gene>
    <name evidence="3" type="ORF">PGLA1383_LOCUS48388</name>
</gene>
<dbReference type="AlphaFoldDB" id="A0A813H421"/>
<feature type="transmembrane region" description="Helical" evidence="1">
    <location>
        <begin position="82"/>
        <end position="100"/>
    </location>
</feature>
<dbReference type="Pfam" id="PF01773">
    <property type="entry name" value="Nucleos_tra2_N"/>
    <property type="match status" value="1"/>
</dbReference>
<sequence>MAGLQAVGRSPVSQSGMPSQQDVEAFAAESIGPRPSRADTHFARMVSASSQEACNSWSSTGGTLEKDPASWRWLPAFNSRCAVPAVLWFLLGAFLVAAWCHDPSQAWGPTVAASCVLLFHLWTVYENYSGKDLDSWIVVPATKWAEIHPCTVRSSAAALAVAVLISWILLVVKDDPYRLVPAVGLLMLVLITWCFSTDRSAVVWRPVLWGIGMQLFLGLVILRTKFGYEAFRWLGEQVADFLACADEGSRFVFGPKYTDFFLVFKVLPAIVYFSSDLCPAWVVDGANHGHHASRVAGRS</sequence>
<proteinExistence type="predicted"/>
<feature type="domain" description="Concentrative nucleoside transporter N-terminal" evidence="2">
    <location>
        <begin position="183"/>
        <end position="255"/>
    </location>
</feature>
<keyword evidence="1" id="KW-0812">Transmembrane</keyword>
<feature type="non-terminal residue" evidence="3">
    <location>
        <position position="1"/>
    </location>
</feature>
<protein>
    <recommendedName>
        <fullName evidence="2">Concentrative nucleoside transporter N-terminal domain-containing protein</fullName>
    </recommendedName>
</protein>
<dbReference type="Proteomes" id="UP000654075">
    <property type="component" value="Unassembled WGS sequence"/>
</dbReference>
<dbReference type="PANTHER" id="PTHR10590:SF4">
    <property type="entry name" value="SOLUTE CARRIER FAMILY 28 MEMBER 3"/>
    <property type="match status" value="1"/>
</dbReference>
<evidence type="ECO:0000259" key="2">
    <source>
        <dbReference type="Pfam" id="PF01773"/>
    </source>
</evidence>
<dbReference type="InterPro" id="IPR008276">
    <property type="entry name" value="C_nuclsd_transpt"/>
</dbReference>
<feature type="transmembrane region" description="Helical" evidence="1">
    <location>
        <begin position="179"/>
        <end position="196"/>
    </location>
</feature>
<feature type="transmembrane region" description="Helical" evidence="1">
    <location>
        <begin position="107"/>
        <end position="125"/>
    </location>
</feature>
<organism evidence="3 4">
    <name type="scientific">Polarella glacialis</name>
    <name type="common">Dinoflagellate</name>
    <dbReference type="NCBI Taxonomy" id="89957"/>
    <lineage>
        <taxon>Eukaryota</taxon>
        <taxon>Sar</taxon>
        <taxon>Alveolata</taxon>
        <taxon>Dinophyceae</taxon>
        <taxon>Suessiales</taxon>
        <taxon>Suessiaceae</taxon>
        <taxon>Polarella</taxon>
    </lineage>
</organism>
<dbReference type="GO" id="GO:0005886">
    <property type="term" value="C:plasma membrane"/>
    <property type="evidence" value="ECO:0007669"/>
    <property type="project" value="TreeGrafter"/>
</dbReference>
<evidence type="ECO:0000313" key="3">
    <source>
        <dbReference type="EMBL" id="CAE8632429.1"/>
    </source>
</evidence>
<dbReference type="GO" id="GO:0005415">
    <property type="term" value="F:nucleoside:sodium symporter activity"/>
    <property type="evidence" value="ECO:0007669"/>
    <property type="project" value="TreeGrafter"/>
</dbReference>
<evidence type="ECO:0000313" key="4">
    <source>
        <dbReference type="Proteomes" id="UP000654075"/>
    </source>
</evidence>
<dbReference type="PANTHER" id="PTHR10590">
    <property type="entry name" value="SODIUM/NUCLEOSIDE COTRANSPORTER"/>
    <property type="match status" value="1"/>
</dbReference>
<keyword evidence="4" id="KW-1185">Reference proteome</keyword>
<accession>A0A813H421</accession>